<evidence type="ECO:0000313" key="2">
    <source>
        <dbReference type="EMBL" id="OYX32921.1"/>
    </source>
</evidence>
<evidence type="ECO:0008006" key="4">
    <source>
        <dbReference type="Google" id="ProtNLM"/>
    </source>
</evidence>
<comment type="caution">
    <text evidence="2">The sequence shown here is derived from an EMBL/GenBank/DDBJ whole genome shotgun (WGS) entry which is preliminary data.</text>
</comment>
<dbReference type="InterPro" id="IPR007712">
    <property type="entry name" value="RelE/ParE_toxin"/>
</dbReference>
<dbReference type="Proteomes" id="UP000215595">
    <property type="component" value="Unassembled WGS sequence"/>
</dbReference>
<evidence type="ECO:0000313" key="3">
    <source>
        <dbReference type="Proteomes" id="UP000215595"/>
    </source>
</evidence>
<evidence type="ECO:0000256" key="1">
    <source>
        <dbReference type="ARBA" id="ARBA00022649"/>
    </source>
</evidence>
<gene>
    <name evidence="2" type="ORF">B7Z01_09785</name>
</gene>
<dbReference type="Gene3D" id="3.30.2310.20">
    <property type="entry name" value="RelE-like"/>
    <property type="match status" value="1"/>
</dbReference>
<protein>
    <recommendedName>
        <fullName evidence="4">Plasmid stabilization system</fullName>
    </recommendedName>
</protein>
<dbReference type="InterPro" id="IPR035093">
    <property type="entry name" value="RelE/ParE_toxin_dom_sf"/>
</dbReference>
<keyword evidence="1" id="KW-1277">Toxin-antitoxin system</keyword>
<dbReference type="EMBL" id="NCEB01000019">
    <property type="protein sequence ID" value="OYX32921.1"/>
    <property type="molecule type" value="Genomic_DNA"/>
</dbReference>
<dbReference type="Pfam" id="PF05016">
    <property type="entry name" value="ParE_toxin"/>
    <property type="match status" value="1"/>
</dbReference>
<dbReference type="AlphaFoldDB" id="A0A258FKA5"/>
<name>A0A258FKA5_9CAUL</name>
<reference evidence="2 3" key="1">
    <citation type="submission" date="2017-03" db="EMBL/GenBank/DDBJ databases">
        <title>Lifting the veil on microbial sulfur biogeochemistry in mining wastewaters.</title>
        <authorList>
            <person name="Kantor R.S."/>
            <person name="Colenbrander Nelson T."/>
            <person name="Marshall S."/>
            <person name="Bennett D."/>
            <person name="Apte S."/>
            <person name="Camacho D."/>
            <person name="Thomas B.C."/>
            <person name="Warren L.A."/>
            <person name="Banfield J.F."/>
        </authorList>
    </citation>
    <scope>NUCLEOTIDE SEQUENCE [LARGE SCALE GENOMIC DNA]</scope>
    <source>
        <strain evidence="2">32-69-9</strain>
    </source>
</reference>
<organism evidence="2 3">
    <name type="scientific">Brevundimonas subvibrioides</name>
    <dbReference type="NCBI Taxonomy" id="74313"/>
    <lineage>
        <taxon>Bacteria</taxon>
        <taxon>Pseudomonadati</taxon>
        <taxon>Pseudomonadota</taxon>
        <taxon>Alphaproteobacteria</taxon>
        <taxon>Caulobacterales</taxon>
        <taxon>Caulobacteraceae</taxon>
        <taxon>Brevundimonas</taxon>
    </lineage>
</organism>
<sequence length="118" mass="13207">MGRSPAGAGGPDEAETRRAVVILTVSDQARRDIDAQIDWLAKRSPASAERALDAILSTFDLLQDFPLLGNETERGWREKKVEFGRDGYVICYVVRPADLFVVRFFHPRQDRGETGVES</sequence>
<accession>A0A258FKA5</accession>
<proteinExistence type="predicted"/>